<evidence type="ECO:0000313" key="12">
    <source>
        <dbReference type="Proteomes" id="UP000683291"/>
    </source>
</evidence>
<dbReference type="InterPro" id="IPR023404">
    <property type="entry name" value="rSAM_horseshoe"/>
</dbReference>
<evidence type="ECO:0000256" key="2">
    <source>
        <dbReference type="ARBA" id="ARBA00022485"/>
    </source>
</evidence>
<feature type="domain" description="Radical SAM core" evidence="10">
    <location>
        <begin position="133"/>
        <end position="364"/>
    </location>
</feature>
<dbReference type="InterPro" id="IPR013848">
    <property type="entry name" value="Methylthiotransferase_N"/>
</dbReference>
<keyword evidence="7" id="KW-0408">Iron</keyword>
<dbReference type="GO" id="GO:0006400">
    <property type="term" value="P:tRNA modification"/>
    <property type="evidence" value="ECO:0007669"/>
    <property type="project" value="InterPro"/>
</dbReference>
<dbReference type="AlphaFoldDB" id="A0A975PLR5"/>
<keyword evidence="3" id="KW-0963">Cytoplasm</keyword>
<accession>A0A975PLR5</accession>
<dbReference type="InterPro" id="IPR038135">
    <property type="entry name" value="Methylthiotransferase_N_sf"/>
</dbReference>
<evidence type="ECO:0000256" key="7">
    <source>
        <dbReference type="ARBA" id="ARBA00023004"/>
    </source>
</evidence>
<keyword evidence="6" id="KW-0479">Metal-binding</keyword>
<dbReference type="NCBIfam" id="TIGR00089">
    <property type="entry name" value="MiaB/RimO family radical SAM methylthiotransferase"/>
    <property type="match status" value="1"/>
</dbReference>
<evidence type="ECO:0000256" key="3">
    <source>
        <dbReference type="ARBA" id="ARBA00022490"/>
    </source>
</evidence>
<comment type="cofactor">
    <cofactor evidence="1">
        <name>[4Fe-4S] cluster</name>
        <dbReference type="ChEBI" id="CHEBI:49883"/>
    </cofactor>
</comment>
<dbReference type="KEGG" id="sual:KDD17_14140"/>
<keyword evidence="5" id="KW-0949">S-adenosyl-L-methionine</keyword>
<dbReference type="GO" id="GO:0046872">
    <property type="term" value="F:metal ion binding"/>
    <property type="evidence" value="ECO:0007669"/>
    <property type="project" value="UniProtKB-KW"/>
</dbReference>
<keyword evidence="8" id="KW-0411">Iron-sulfur</keyword>
<evidence type="ECO:0000259" key="10">
    <source>
        <dbReference type="PROSITE" id="PS51918"/>
    </source>
</evidence>
<dbReference type="RefSeq" id="WP_212704250.1">
    <property type="nucleotide sequence ID" value="NZ_CP073581.1"/>
</dbReference>
<protein>
    <submittedName>
        <fullName evidence="11">tRNA (N(6)-L-threonylcarbamoyladenosine(37)-C(2))-methylthiotransferase MtaB</fullName>
    </submittedName>
</protein>
<sequence length="419" mass="45938">MSAPVFSNHGCRLNQYELEAMKELAGDAGLRDAVVVNTCAVTAEAVRKARQDIRKLRRANPNARLIVTGCAAQTEPATFTEMDEVDAVIGNTEKMQPDTWRGLAADFIGETEALQVDDIMSVEETAGHLIDGFGTRSRAYVQVQNGCDHRCTFCIIPYGRGNSRSVPAGVVVEQIKRLVGKGFNEVVLTGVDLTSWGADLPASPKLGDLVMRILRLVPDLPRLRISSIDSIEVDDNLMQAIATEPRLMPHLHLSLQHGDDMILKRMKRRHLRGDAIAFCHEARRLRPDMTFGADIIAGFPTETDGHFGNSLRLVEECDLTWLHVFPYSKREGTPAAKIPSQVPGPVIKARAAQLRAAGEAQVARHLNAQIGRTHSVLMESPTMGRTEHFAEVNFATPRQEGSLQTVTIASVTAGRLNVE</sequence>
<dbReference type="GO" id="GO:0035599">
    <property type="term" value="F:aspartic acid methylthiotransferase activity"/>
    <property type="evidence" value="ECO:0007669"/>
    <property type="project" value="TreeGrafter"/>
</dbReference>
<dbReference type="PROSITE" id="PS51918">
    <property type="entry name" value="RADICAL_SAM"/>
    <property type="match status" value="1"/>
</dbReference>
<dbReference type="GO" id="GO:0005829">
    <property type="term" value="C:cytosol"/>
    <property type="evidence" value="ECO:0007669"/>
    <property type="project" value="TreeGrafter"/>
</dbReference>
<dbReference type="Proteomes" id="UP000683291">
    <property type="component" value="Chromosome 1"/>
</dbReference>
<dbReference type="InterPro" id="IPR007197">
    <property type="entry name" value="rSAM"/>
</dbReference>
<feature type="domain" description="MTTase N-terminal" evidence="9">
    <location>
        <begin position="2"/>
        <end position="113"/>
    </location>
</feature>
<dbReference type="GO" id="GO:0051539">
    <property type="term" value="F:4 iron, 4 sulfur cluster binding"/>
    <property type="evidence" value="ECO:0007669"/>
    <property type="project" value="UniProtKB-KW"/>
</dbReference>
<dbReference type="EMBL" id="CP073581">
    <property type="protein sequence ID" value="QUJ76052.1"/>
    <property type="molecule type" value="Genomic_DNA"/>
</dbReference>
<dbReference type="SUPFAM" id="SSF102114">
    <property type="entry name" value="Radical SAM enzymes"/>
    <property type="match status" value="1"/>
</dbReference>
<dbReference type="Gene3D" id="3.80.30.20">
    <property type="entry name" value="tm_1862 like domain"/>
    <property type="match status" value="1"/>
</dbReference>
<evidence type="ECO:0000256" key="8">
    <source>
        <dbReference type="ARBA" id="ARBA00023014"/>
    </source>
</evidence>
<dbReference type="InterPro" id="IPR005840">
    <property type="entry name" value="Ribosomal_uS12_MeSTrfase_RimO"/>
</dbReference>
<dbReference type="Pfam" id="PF04055">
    <property type="entry name" value="Radical_SAM"/>
    <property type="match status" value="1"/>
</dbReference>
<keyword evidence="12" id="KW-1185">Reference proteome</keyword>
<dbReference type="SFLD" id="SFLDG01082">
    <property type="entry name" value="B12-binding_domain_containing"/>
    <property type="match status" value="1"/>
</dbReference>
<dbReference type="Gene3D" id="3.40.50.12160">
    <property type="entry name" value="Methylthiotransferase, N-terminal domain"/>
    <property type="match status" value="1"/>
</dbReference>
<keyword evidence="2" id="KW-0004">4Fe-4S</keyword>
<evidence type="ECO:0000256" key="4">
    <source>
        <dbReference type="ARBA" id="ARBA00022679"/>
    </source>
</evidence>
<evidence type="ECO:0000313" key="11">
    <source>
        <dbReference type="EMBL" id="QUJ76052.1"/>
    </source>
</evidence>
<dbReference type="PROSITE" id="PS01278">
    <property type="entry name" value="MTTASE_RADICAL"/>
    <property type="match status" value="1"/>
</dbReference>
<dbReference type="InterPro" id="IPR058240">
    <property type="entry name" value="rSAM_sf"/>
</dbReference>
<gene>
    <name evidence="11" type="primary">mtaB</name>
    <name evidence="11" type="ORF">KDD17_14140</name>
</gene>
<dbReference type="InterPro" id="IPR005839">
    <property type="entry name" value="Methylthiotransferase"/>
</dbReference>
<dbReference type="PROSITE" id="PS51449">
    <property type="entry name" value="MTTASE_N"/>
    <property type="match status" value="1"/>
</dbReference>
<dbReference type="PANTHER" id="PTHR43837">
    <property type="entry name" value="RIBOSOMAL PROTEIN S12 METHYLTHIOTRANSFERASE RIMO"/>
    <property type="match status" value="1"/>
</dbReference>
<proteinExistence type="predicted"/>
<dbReference type="Pfam" id="PF00919">
    <property type="entry name" value="UPF0004"/>
    <property type="match status" value="1"/>
</dbReference>
<dbReference type="PANTHER" id="PTHR43837:SF1">
    <property type="entry name" value="RIBOSOMAL PROTEIN US12 METHYLTHIOTRANSFERASE RIMO"/>
    <property type="match status" value="1"/>
</dbReference>
<organism evidence="11 12">
    <name type="scientific">Sulfitobacter albidus</name>
    <dbReference type="NCBI Taxonomy" id="2829501"/>
    <lineage>
        <taxon>Bacteria</taxon>
        <taxon>Pseudomonadati</taxon>
        <taxon>Pseudomonadota</taxon>
        <taxon>Alphaproteobacteria</taxon>
        <taxon>Rhodobacterales</taxon>
        <taxon>Roseobacteraceae</taxon>
        <taxon>Sulfitobacter</taxon>
    </lineage>
</organism>
<dbReference type="SFLD" id="SFLDS00029">
    <property type="entry name" value="Radical_SAM"/>
    <property type="match status" value="1"/>
</dbReference>
<dbReference type="SMART" id="SM00729">
    <property type="entry name" value="Elp3"/>
    <property type="match status" value="1"/>
</dbReference>
<dbReference type="NCBIfam" id="TIGR01579">
    <property type="entry name" value="MiaB-like-C"/>
    <property type="match status" value="1"/>
</dbReference>
<evidence type="ECO:0000259" key="9">
    <source>
        <dbReference type="PROSITE" id="PS51449"/>
    </source>
</evidence>
<evidence type="ECO:0000256" key="1">
    <source>
        <dbReference type="ARBA" id="ARBA00001966"/>
    </source>
</evidence>
<keyword evidence="4" id="KW-0808">Transferase</keyword>
<evidence type="ECO:0000256" key="6">
    <source>
        <dbReference type="ARBA" id="ARBA00022723"/>
    </source>
</evidence>
<dbReference type="InterPro" id="IPR020612">
    <property type="entry name" value="Methylthiotransferase_CS"/>
</dbReference>
<evidence type="ECO:0000256" key="5">
    <source>
        <dbReference type="ARBA" id="ARBA00022691"/>
    </source>
</evidence>
<reference evidence="11" key="1">
    <citation type="submission" date="2021-04" db="EMBL/GenBank/DDBJ databases">
        <title>Complete genome sequence for Sulfitobacter sp. strain JK7-1.</title>
        <authorList>
            <person name="Park S.-J."/>
        </authorList>
    </citation>
    <scope>NUCLEOTIDE SEQUENCE</scope>
    <source>
        <strain evidence="11">JK7-1</strain>
    </source>
</reference>
<name>A0A975PLR5_9RHOB</name>
<dbReference type="InterPro" id="IPR006638">
    <property type="entry name" value="Elp3/MiaA/NifB-like_rSAM"/>
</dbReference>
<dbReference type="InterPro" id="IPR006467">
    <property type="entry name" value="MiaB-like_bact"/>
</dbReference>
<dbReference type="CDD" id="cd01335">
    <property type="entry name" value="Radical_SAM"/>
    <property type="match status" value="1"/>
</dbReference>